<evidence type="ECO:0008006" key="4">
    <source>
        <dbReference type="Google" id="ProtNLM"/>
    </source>
</evidence>
<evidence type="ECO:0000313" key="2">
    <source>
        <dbReference type="EMBL" id="MDD7973830.1"/>
    </source>
</evidence>
<accession>A0ABT5TFD4</accession>
<feature type="signal peptide" evidence="1">
    <location>
        <begin position="1"/>
        <end position="25"/>
    </location>
</feature>
<keyword evidence="3" id="KW-1185">Reference proteome</keyword>
<dbReference type="RefSeq" id="WP_274354490.1">
    <property type="nucleotide sequence ID" value="NZ_JAQZSM010000064.1"/>
</dbReference>
<gene>
    <name evidence="2" type="ORF">PUT78_22575</name>
</gene>
<dbReference type="EMBL" id="JAQZSM010000064">
    <property type="protein sequence ID" value="MDD7973830.1"/>
    <property type="molecule type" value="Genomic_DNA"/>
</dbReference>
<name>A0ABT5TFD4_9RHOB</name>
<feature type="chain" id="PRO_5045250344" description="DUF5666 domain-containing protein" evidence="1">
    <location>
        <begin position="26"/>
        <end position="365"/>
    </location>
</feature>
<reference evidence="2" key="1">
    <citation type="submission" date="2023-02" db="EMBL/GenBank/DDBJ databases">
        <title>Description of Roseinatronobacter alkalisoli sp. nov., an alkaliphilic bacerium isolated from soda soil.</title>
        <authorList>
            <person name="Wei W."/>
        </authorList>
    </citation>
    <scope>NUCLEOTIDE SEQUENCE</scope>
    <source>
        <strain evidence="2">HJB301</strain>
    </source>
</reference>
<proteinExistence type="predicted"/>
<organism evidence="2 3">
    <name type="scientific">Roseinatronobacter alkalisoli</name>
    <dbReference type="NCBI Taxonomy" id="3028235"/>
    <lineage>
        <taxon>Bacteria</taxon>
        <taxon>Pseudomonadati</taxon>
        <taxon>Pseudomonadota</taxon>
        <taxon>Alphaproteobacteria</taxon>
        <taxon>Rhodobacterales</taxon>
        <taxon>Paracoccaceae</taxon>
        <taxon>Roseinatronobacter</taxon>
    </lineage>
</organism>
<sequence length="365" mass="38736">MRYITNVSAAALGLTLLAVPTTTSAQDGRILGQIDGETFDMAIGSPDAPDDGLMIELVEFSGGAELYIDLAAHAPGEGPYDAIMIGLTFESAAAAAPAQFTTDMLVEAEVILIEDWPDASTDPSTIWLAELDRAEAVDIMLDLTADEAAVSGQFSSRRFCLHEVENDDFAPVLQNGGMICKGGAIEFMADSAGLDAPAAQGSRAVEVEVLGRLKGMVGTDAFEWLTITRAGASATASYGQTDDGTVHLSLQGHSPASANFLYQDVLSLNIWTQAPVPEGESIPVEVLFVVDGEGPMPRAFYTSDDGEGQATATIWFLSMDQEEDRIELEVEGRLCRVEGMRPVEGDCINFQVRGATEIVDVGAPF</sequence>
<keyword evidence="1" id="KW-0732">Signal</keyword>
<dbReference type="Proteomes" id="UP001431784">
    <property type="component" value="Unassembled WGS sequence"/>
</dbReference>
<comment type="caution">
    <text evidence="2">The sequence shown here is derived from an EMBL/GenBank/DDBJ whole genome shotgun (WGS) entry which is preliminary data.</text>
</comment>
<evidence type="ECO:0000256" key="1">
    <source>
        <dbReference type="SAM" id="SignalP"/>
    </source>
</evidence>
<protein>
    <recommendedName>
        <fullName evidence="4">DUF5666 domain-containing protein</fullName>
    </recommendedName>
</protein>
<evidence type="ECO:0000313" key="3">
    <source>
        <dbReference type="Proteomes" id="UP001431784"/>
    </source>
</evidence>